<accession>A0A9Q1GD17</accession>
<dbReference type="Proteomes" id="UP001152622">
    <property type="component" value="Chromosome 1"/>
</dbReference>
<dbReference type="AlphaFoldDB" id="A0A9Q1GD17"/>
<proteinExistence type="predicted"/>
<sequence length="167" mass="17850">MSEKKQTVVQLAGRRRERFVGGAGLGVLQQCYTEQAIPHKQEVTSQTAAASVPAGGSERRARGPAAMLAASMSGAVQTLCWPAQAWLTSAGCRAKLLAPRLRRFDGKGNWQAYLVLLNFIAEAVGWSWQEKGVNLAASLEGDALQALLDINEGEPPSSVKLPHKAVL</sequence>
<name>A0A9Q1GD17_SYNKA</name>
<evidence type="ECO:0000313" key="2">
    <source>
        <dbReference type="Proteomes" id="UP001152622"/>
    </source>
</evidence>
<comment type="caution">
    <text evidence="1">The sequence shown here is derived from an EMBL/GenBank/DDBJ whole genome shotgun (WGS) entry which is preliminary data.</text>
</comment>
<dbReference type="OrthoDB" id="8960516at2759"/>
<organism evidence="1 2">
    <name type="scientific">Synaphobranchus kaupii</name>
    <name type="common">Kaup's arrowtooth eel</name>
    <dbReference type="NCBI Taxonomy" id="118154"/>
    <lineage>
        <taxon>Eukaryota</taxon>
        <taxon>Metazoa</taxon>
        <taxon>Chordata</taxon>
        <taxon>Craniata</taxon>
        <taxon>Vertebrata</taxon>
        <taxon>Euteleostomi</taxon>
        <taxon>Actinopterygii</taxon>
        <taxon>Neopterygii</taxon>
        <taxon>Teleostei</taxon>
        <taxon>Anguilliformes</taxon>
        <taxon>Synaphobranchidae</taxon>
        <taxon>Synaphobranchus</taxon>
    </lineage>
</organism>
<dbReference type="EMBL" id="JAINUF010000001">
    <property type="protein sequence ID" value="KAJ8381428.1"/>
    <property type="molecule type" value="Genomic_DNA"/>
</dbReference>
<evidence type="ECO:0000313" key="1">
    <source>
        <dbReference type="EMBL" id="KAJ8381428.1"/>
    </source>
</evidence>
<gene>
    <name evidence="1" type="ORF">SKAU_G00022060</name>
</gene>
<reference evidence="1" key="1">
    <citation type="journal article" date="2023" name="Science">
        <title>Genome structures resolve the early diversification of teleost fishes.</title>
        <authorList>
            <person name="Parey E."/>
            <person name="Louis A."/>
            <person name="Montfort J."/>
            <person name="Bouchez O."/>
            <person name="Roques C."/>
            <person name="Iampietro C."/>
            <person name="Lluch J."/>
            <person name="Castinel A."/>
            <person name="Donnadieu C."/>
            <person name="Desvignes T."/>
            <person name="Floi Bucao C."/>
            <person name="Jouanno E."/>
            <person name="Wen M."/>
            <person name="Mejri S."/>
            <person name="Dirks R."/>
            <person name="Jansen H."/>
            <person name="Henkel C."/>
            <person name="Chen W.J."/>
            <person name="Zahm M."/>
            <person name="Cabau C."/>
            <person name="Klopp C."/>
            <person name="Thompson A.W."/>
            <person name="Robinson-Rechavi M."/>
            <person name="Braasch I."/>
            <person name="Lecointre G."/>
            <person name="Bobe J."/>
            <person name="Postlethwait J.H."/>
            <person name="Berthelot C."/>
            <person name="Roest Crollius H."/>
            <person name="Guiguen Y."/>
        </authorList>
    </citation>
    <scope>NUCLEOTIDE SEQUENCE</scope>
    <source>
        <strain evidence="1">WJC10195</strain>
    </source>
</reference>
<keyword evidence="2" id="KW-1185">Reference proteome</keyword>
<protein>
    <submittedName>
        <fullName evidence="1">Uncharacterized protein</fullName>
    </submittedName>
</protein>